<protein>
    <recommendedName>
        <fullName evidence="7">glucan 1,3-beta-glucosidase</fullName>
        <ecNumber evidence="7">3.2.1.58</ecNumber>
    </recommendedName>
</protein>
<feature type="compositionally biased region" description="Low complexity" evidence="8">
    <location>
        <begin position="138"/>
        <end position="151"/>
    </location>
</feature>
<evidence type="ECO:0000256" key="1">
    <source>
        <dbReference type="ARBA" id="ARBA00005641"/>
    </source>
</evidence>
<feature type="transmembrane region" description="Helical" evidence="9">
    <location>
        <begin position="178"/>
        <end position="196"/>
    </location>
</feature>
<feature type="region of interest" description="Disordered" evidence="8">
    <location>
        <begin position="124"/>
        <end position="167"/>
    </location>
</feature>
<evidence type="ECO:0000256" key="5">
    <source>
        <dbReference type="ARBA" id="ARBA00023316"/>
    </source>
</evidence>
<sequence length="864" mass="94796">MSRRSPPPVPHKVAPPPPPAPAQGRSMEQPSYSTPPRARPDAHIVPVSPSPSPSTPTHRSTLSTRSTQQPARVREVPRSRTTSVDYGRSNPFSDFDSPAHDDPHSVPLLPTSTSSRFVRLNLDKDVPDLPDDEQRLLPDSPSSPSTSSSAPSRRRPRRGEAVTAAGRASDRTRRCARWFLVVVAGAAGVVVSVALLTTEDARASARGKVDEAVQAVGGWVGVGTVAAGSGTSAGGLEASEERYDKGADGDEVTLEGGEKVVYRNAFGGTFDGDPHSLSARAQDDSPTLNEPWDYERLRIRGVNLGGWLTLEPFITPHLFEPFLDAPTPAEDEYTLSQNLRDQGRLMSTLREHYDTFITEKDFIAIAAAGLNWVRIPVPYWAVETWVDEPYLEKVAWNYLLKSIGWARKYGIRINLDLHSVPGSQNGWNHSGRLGSISFLRSSMGQANAQRALDYIAALAEFTSRKGVREVVPMYSVLNEPMLAEIGDRVLRGFYRKAYETARNITGYGPQQGPFLAFHDGFKGTHRWYNFLESPSPHRPHVPATDGLDRVAYDSHRYLAFTEPDLRSVRQQVLKPCAKWSHEFNKTMINAGVAISGEFSLGVNDCGRFLNNIFQGTRLEGTFPNETSPAYPPTAPRGSCEFWEDYEQWDEEMRSALRDLALAQMDTFQNWFYWTWRTLPSTTHLPHLPANALWSYSLGLAQGWIPADPRAASDDGGFCVAYAAKIGVDPDAGGGRRYLLDDVELGAWKVGRPGSTYSGRVPQGAAESHRALYPAAEFDTPSRGWNAGGLPVAGLWAYAREGDAPVLESPAGAEGPTARATERRWASKKAGCRYPSSWGAPAEPEQVGLVPPECSVQHAVERGEL</sequence>
<feature type="compositionally biased region" description="Pro residues" evidence="8">
    <location>
        <begin position="1"/>
        <end position="21"/>
    </location>
</feature>
<evidence type="ECO:0000256" key="6">
    <source>
        <dbReference type="ARBA" id="ARBA00036824"/>
    </source>
</evidence>
<evidence type="ECO:0000313" key="11">
    <source>
        <dbReference type="Proteomes" id="UP000053890"/>
    </source>
</evidence>
<dbReference type="GO" id="GO:0005576">
    <property type="term" value="C:extracellular region"/>
    <property type="evidence" value="ECO:0007669"/>
    <property type="project" value="TreeGrafter"/>
</dbReference>
<dbReference type="GeneID" id="28978363"/>
<evidence type="ECO:0000256" key="2">
    <source>
        <dbReference type="ARBA" id="ARBA00022801"/>
    </source>
</evidence>
<keyword evidence="4" id="KW-0326">Glycosidase</keyword>
<keyword evidence="9" id="KW-1133">Transmembrane helix</keyword>
<feature type="region of interest" description="Disordered" evidence="8">
    <location>
        <begin position="1"/>
        <end position="111"/>
    </location>
</feature>
<dbReference type="OrthoDB" id="62120at2759"/>
<keyword evidence="5" id="KW-0961">Cell wall biogenesis/degradation</keyword>
<dbReference type="GO" id="GO:0071555">
    <property type="term" value="P:cell wall organization"/>
    <property type="evidence" value="ECO:0007669"/>
    <property type="project" value="UniProtKB-KW"/>
</dbReference>
<comment type="catalytic activity">
    <reaction evidence="6">
        <text>Successive hydrolysis of beta-D-glucose units from the non-reducing ends of (1-&gt;3)-beta-D-glucans, releasing alpha-glucose.</text>
        <dbReference type="EC" id="3.2.1.58"/>
    </reaction>
</comment>
<dbReference type="Proteomes" id="UP000053890">
    <property type="component" value="Unassembled WGS sequence"/>
</dbReference>
<dbReference type="Gene3D" id="3.20.20.80">
    <property type="entry name" value="Glycosidases"/>
    <property type="match status" value="1"/>
</dbReference>
<evidence type="ECO:0000256" key="4">
    <source>
        <dbReference type="ARBA" id="ARBA00023295"/>
    </source>
</evidence>
<dbReference type="PANTHER" id="PTHR31297:SF34">
    <property type="entry name" value="GLUCAN 1,3-BETA-GLUCOSIDASE 2"/>
    <property type="match status" value="1"/>
</dbReference>
<keyword evidence="3" id="KW-0325">Glycoprotein</keyword>
<evidence type="ECO:0000256" key="8">
    <source>
        <dbReference type="SAM" id="MobiDB-lite"/>
    </source>
</evidence>
<dbReference type="OMA" id="VNDCGRF"/>
<accession>A0A0P9F095</accession>
<keyword evidence="11" id="KW-1185">Reference proteome</keyword>
<proteinExistence type="inferred from homology"/>
<dbReference type="PANTHER" id="PTHR31297">
    <property type="entry name" value="GLUCAN ENDO-1,6-BETA-GLUCOSIDASE B"/>
    <property type="match status" value="1"/>
</dbReference>
<dbReference type="EC" id="3.2.1.58" evidence="7"/>
<feature type="compositionally biased region" description="Basic and acidic residues" evidence="8">
    <location>
        <begin position="124"/>
        <end position="136"/>
    </location>
</feature>
<dbReference type="EMBL" id="KQ474085">
    <property type="protein sequence ID" value="KPV72902.1"/>
    <property type="molecule type" value="Genomic_DNA"/>
</dbReference>
<keyword evidence="9" id="KW-0472">Membrane</keyword>
<keyword evidence="9" id="KW-0812">Transmembrane</keyword>
<dbReference type="GO" id="GO:0009251">
    <property type="term" value="P:glucan catabolic process"/>
    <property type="evidence" value="ECO:0007669"/>
    <property type="project" value="TreeGrafter"/>
</dbReference>
<evidence type="ECO:0000256" key="3">
    <source>
        <dbReference type="ARBA" id="ARBA00023180"/>
    </source>
</evidence>
<evidence type="ECO:0000313" key="10">
    <source>
        <dbReference type="EMBL" id="KPV72902.1"/>
    </source>
</evidence>
<keyword evidence="2 10" id="KW-0378">Hydrolase</keyword>
<dbReference type="InterPro" id="IPR017853">
    <property type="entry name" value="GH"/>
</dbReference>
<feature type="compositionally biased region" description="Low complexity" evidence="8">
    <location>
        <begin position="55"/>
        <end position="67"/>
    </location>
</feature>
<dbReference type="RefSeq" id="XP_018268951.1">
    <property type="nucleotide sequence ID" value="XM_018417915.1"/>
</dbReference>
<dbReference type="GO" id="GO:0004338">
    <property type="term" value="F:glucan exo-1,3-beta-glucosidase activity"/>
    <property type="evidence" value="ECO:0007669"/>
    <property type="project" value="UniProtKB-EC"/>
</dbReference>
<gene>
    <name evidence="10" type="ORF">RHOBADRAFT_55570</name>
</gene>
<organism evidence="10 11">
    <name type="scientific">Rhodotorula graminis (strain WP1)</name>
    <dbReference type="NCBI Taxonomy" id="578459"/>
    <lineage>
        <taxon>Eukaryota</taxon>
        <taxon>Fungi</taxon>
        <taxon>Dikarya</taxon>
        <taxon>Basidiomycota</taxon>
        <taxon>Pucciniomycotina</taxon>
        <taxon>Microbotryomycetes</taxon>
        <taxon>Sporidiobolales</taxon>
        <taxon>Sporidiobolaceae</taxon>
        <taxon>Rhodotorula</taxon>
    </lineage>
</organism>
<dbReference type="InterPro" id="IPR050386">
    <property type="entry name" value="Glycosyl_hydrolase_5"/>
</dbReference>
<dbReference type="AlphaFoldDB" id="A0A0P9F095"/>
<comment type="similarity">
    <text evidence="1">Belongs to the glycosyl hydrolase 5 (cellulase A) family.</text>
</comment>
<reference evidence="10 11" key="1">
    <citation type="journal article" date="2015" name="Front. Microbiol.">
        <title>Genome sequence of the plant growth promoting endophytic yeast Rhodotorula graminis WP1.</title>
        <authorList>
            <person name="Firrincieli A."/>
            <person name="Otillar R."/>
            <person name="Salamov A."/>
            <person name="Schmutz J."/>
            <person name="Khan Z."/>
            <person name="Redman R.S."/>
            <person name="Fleck N.D."/>
            <person name="Lindquist E."/>
            <person name="Grigoriev I.V."/>
            <person name="Doty S.L."/>
        </authorList>
    </citation>
    <scope>NUCLEOTIDE SEQUENCE [LARGE SCALE GENOMIC DNA]</scope>
    <source>
        <strain evidence="10 11">WP1</strain>
    </source>
</reference>
<name>A0A0P9F095_RHOGW</name>
<dbReference type="SUPFAM" id="SSF51445">
    <property type="entry name" value="(Trans)glycosidases"/>
    <property type="match status" value="1"/>
</dbReference>
<dbReference type="GO" id="GO:0009986">
    <property type="term" value="C:cell surface"/>
    <property type="evidence" value="ECO:0007669"/>
    <property type="project" value="TreeGrafter"/>
</dbReference>
<evidence type="ECO:0000256" key="9">
    <source>
        <dbReference type="SAM" id="Phobius"/>
    </source>
</evidence>
<evidence type="ECO:0000256" key="7">
    <source>
        <dbReference type="ARBA" id="ARBA00038929"/>
    </source>
</evidence>
<dbReference type="STRING" id="578459.A0A0P9F095"/>